<proteinExistence type="predicted"/>
<comment type="caution">
    <text evidence="1">The sequence shown here is derived from an EMBL/GenBank/DDBJ whole genome shotgun (WGS) entry which is preliminary data.</text>
</comment>
<keyword evidence="2" id="KW-1185">Reference proteome</keyword>
<accession>A0A419QH83</accession>
<evidence type="ECO:0000313" key="1">
    <source>
        <dbReference type="EMBL" id="KAG5454979.1"/>
    </source>
</evidence>
<dbReference type="InParanoid" id="A0A419QH83"/>
<evidence type="ECO:0000313" key="2">
    <source>
        <dbReference type="Proteomes" id="UP000286415"/>
    </source>
</evidence>
<reference evidence="1 2" key="2">
    <citation type="journal article" date="2021" name="Genomics">
        <title>High-quality reference genome for Clonorchis sinensis.</title>
        <authorList>
            <person name="Young N.D."/>
            <person name="Stroehlein A.J."/>
            <person name="Kinkar L."/>
            <person name="Wang T."/>
            <person name="Sohn W.M."/>
            <person name="Chang B.C.H."/>
            <person name="Kaur P."/>
            <person name="Weisz D."/>
            <person name="Dudchenko O."/>
            <person name="Aiden E.L."/>
            <person name="Korhonen P.K."/>
            <person name="Gasser R.B."/>
        </authorList>
    </citation>
    <scope>NUCLEOTIDE SEQUENCE [LARGE SCALE GENOMIC DNA]</scope>
    <source>
        <strain evidence="1">Cs-k2</strain>
    </source>
</reference>
<protein>
    <submittedName>
        <fullName evidence="1">Uncharacterized protein</fullName>
    </submittedName>
</protein>
<reference evidence="1 2" key="1">
    <citation type="journal article" date="2018" name="Biotechnol. Adv.">
        <title>Improved genomic resources and new bioinformatic workflow for the carcinogenic parasite Clonorchis sinensis: Biotechnological implications.</title>
        <authorList>
            <person name="Wang D."/>
            <person name="Korhonen P.K."/>
            <person name="Gasser R.B."/>
            <person name="Young N.D."/>
        </authorList>
    </citation>
    <scope>NUCLEOTIDE SEQUENCE [LARGE SCALE GENOMIC DNA]</scope>
    <source>
        <strain evidence="1">Cs-k2</strain>
    </source>
</reference>
<dbReference type="AlphaFoldDB" id="A0A419QH83"/>
<dbReference type="Proteomes" id="UP000286415">
    <property type="component" value="Unassembled WGS sequence"/>
</dbReference>
<name>A0A419QH83_CLOSI</name>
<sequence>MSPKKGETGHGLSKSFQQPFHQVRTEELRGRTLIIIFGPLPLDHKEANSS</sequence>
<gene>
    <name evidence="1" type="ORF">CSKR_105916</name>
</gene>
<organism evidence="1 2">
    <name type="scientific">Clonorchis sinensis</name>
    <name type="common">Chinese liver fluke</name>
    <dbReference type="NCBI Taxonomy" id="79923"/>
    <lineage>
        <taxon>Eukaryota</taxon>
        <taxon>Metazoa</taxon>
        <taxon>Spiralia</taxon>
        <taxon>Lophotrochozoa</taxon>
        <taxon>Platyhelminthes</taxon>
        <taxon>Trematoda</taxon>
        <taxon>Digenea</taxon>
        <taxon>Opisthorchiida</taxon>
        <taxon>Opisthorchiata</taxon>
        <taxon>Opisthorchiidae</taxon>
        <taxon>Clonorchis</taxon>
    </lineage>
</organism>
<dbReference type="EMBL" id="NIRI02000005">
    <property type="protein sequence ID" value="KAG5454979.1"/>
    <property type="molecule type" value="Genomic_DNA"/>
</dbReference>